<dbReference type="PROSITE" id="PS51918">
    <property type="entry name" value="RADICAL_SAM"/>
    <property type="match status" value="1"/>
</dbReference>
<dbReference type="NCBIfam" id="TIGR00539">
    <property type="entry name" value="hemN_rel"/>
    <property type="match status" value="1"/>
</dbReference>
<dbReference type="SFLD" id="SFLDG01065">
    <property type="entry name" value="anaerobic_coproporphyrinogen-I"/>
    <property type="match status" value="1"/>
</dbReference>
<dbReference type="SMART" id="SM00729">
    <property type="entry name" value="Elp3"/>
    <property type="match status" value="1"/>
</dbReference>
<evidence type="ECO:0000256" key="2">
    <source>
        <dbReference type="ARBA" id="ARBA00006100"/>
    </source>
</evidence>
<dbReference type="GO" id="GO:0004109">
    <property type="term" value="F:coproporphyrinogen oxidase activity"/>
    <property type="evidence" value="ECO:0007669"/>
    <property type="project" value="InterPro"/>
</dbReference>
<dbReference type="GO" id="GO:0046872">
    <property type="term" value="F:metal ion binding"/>
    <property type="evidence" value="ECO:0007669"/>
    <property type="project" value="UniProtKB-UniRule"/>
</dbReference>
<dbReference type="Proteomes" id="UP000483379">
    <property type="component" value="Unassembled WGS sequence"/>
</dbReference>
<dbReference type="InterPro" id="IPR058240">
    <property type="entry name" value="rSAM_sf"/>
</dbReference>
<organism evidence="12 13">
    <name type="scientific">Thiorhodococcus minor</name>
    <dbReference type="NCBI Taxonomy" id="57489"/>
    <lineage>
        <taxon>Bacteria</taxon>
        <taxon>Pseudomonadati</taxon>
        <taxon>Pseudomonadota</taxon>
        <taxon>Gammaproteobacteria</taxon>
        <taxon>Chromatiales</taxon>
        <taxon>Chromatiaceae</taxon>
        <taxon>Thiorhodococcus</taxon>
    </lineage>
</organism>
<feature type="domain" description="Radical SAM core" evidence="11">
    <location>
        <begin position="9"/>
        <end position="244"/>
    </location>
</feature>
<dbReference type="SFLD" id="SFLDF00288">
    <property type="entry name" value="HemN-like__clustered_with_nucl"/>
    <property type="match status" value="1"/>
</dbReference>
<evidence type="ECO:0000256" key="1">
    <source>
        <dbReference type="ARBA" id="ARBA00001966"/>
    </source>
</evidence>
<dbReference type="RefSeq" id="WP_164451384.1">
    <property type="nucleotide sequence ID" value="NZ_JAAIJQ010000010.1"/>
</dbReference>
<accession>A0A6M0JY39</accession>
<keyword evidence="10" id="KW-0963">Cytoplasm</keyword>
<evidence type="ECO:0000256" key="8">
    <source>
        <dbReference type="ARBA" id="ARBA00023014"/>
    </source>
</evidence>
<evidence type="ECO:0000256" key="4">
    <source>
        <dbReference type="ARBA" id="ARBA00022617"/>
    </source>
</evidence>
<evidence type="ECO:0000313" key="13">
    <source>
        <dbReference type="Proteomes" id="UP000483379"/>
    </source>
</evidence>
<dbReference type="SUPFAM" id="SSF102114">
    <property type="entry name" value="Radical SAM enzymes"/>
    <property type="match status" value="1"/>
</dbReference>
<protein>
    <recommendedName>
        <fullName evidence="3 10">Heme chaperone HemW</fullName>
    </recommendedName>
</protein>
<reference evidence="12 13" key="1">
    <citation type="submission" date="2020-02" db="EMBL/GenBank/DDBJ databases">
        <title>Genome sequences of Thiorhodococcus mannitoliphagus and Thiorhodococcus minor, purple sulfur photosynthetic bacteria in the gammaproteobacterial family, Chromatiaceae.</title>
        <authorList>
            <person name="Aviles F.A."/>
            <person name="Meyer T.E."/>
            <person name="Kyndt J.A."/>
        </authorList>
    </citation>
    <scope>NUCLEOTIDE SEQUENCE [LARGE SCALE GENOMIC DNA]</scope>
    <source>
        <strain evidence="12 13">DSM 11518</strain>
    </source>
</reference>
<dbReference type="SFLD" id="SFLDG01082">
    <property type="entry name" value="B12-binding_domain_containing"/>
    <property type="match status" value="1"/>
</dbReference>
<dbReference type="GO" id="GO:0006779">
    <property type="term" value="P:porphyrin-containing compound biosynthetic process"/>
    <property type="evidence" value="ECO:0007669"/>
    <property type="project" value="InterPro"/>
</dbReference>
<evidence type="ECO:0000256" key="7">
    <source>
        <dbReference type="ARBA" id="ARBA00023004"/>
    </source>
</evidence>
<evidence type="ECO:0000313" key="12">
    <source>
        <dbReference type="EMBL" id="NEV61267.1"/>
    </source>
</evidence>
<keyword evidence="8 10" id="KW-0411">Iron-sulfur</keyword>
<keyword evidence="4 10" id="KW-0349">Heme</keyword>
<comment type="subcellular location">
    <subcellularLocation>
        <location evidence="10">Cytoplasm</location>
    </subcellularLocation>
</comment>
<dbReference type="PANTHER" id="PTHR13932">
    <property type="entry name" value="COPROPORPHYRINIGEN III OXIDASE"/>
    <property type="match status" value="1"/>
</dbReference>
<name>A0A6M0JY39_9GAMM</name>
<comment type="similarity">
    <text evidence="2">Belongs to the anaerobic coproporphyrinogen-III oxidase family. HemW subfamily.</text>
</comment>
<dbReference type="InterPro" id="IPR013785">
    <property type="entry name" value="Aldolase_TIM"/>
</dbReference>
<dbReference type="PANTHER" id="PTHR13932:SF5">
    <property type="entry name" value="RADICAL S-ADENOSYL METHIONINE DOMAIN-CONTAINING PROTEIN 1, MITOCHONDRIAL"/>
    <property type="match status" value="1"/>
</dbReference>
<dbReference type="Pfam" id="PF04055">
    <property type="entry name" value="Radical_SAM"/>
    <property type="match status" value="1"/>
</dbReference>
<keyword evidence="6 10" id="KW-0479">Metal-binding</keyword>
<keyword evidence="13" id="KW-1185">Reference proteome</keyword>
<dbReference type="GO" id="GO:0005737">
    <property type="term" value="C:cytoplasm"/>
    <property type="evidence" value="ECO:0007669"/>
    <property type="project" value="UniProtKB-SubCell"/>
</dbReference>
<gene>
    <name evidence="12" type="primary">hemW</name>
    <name evidence="12" type="ORF">G3446_05010</name>
</gene>
<evidence type="ECO:0000256" key="6">
    <source>
        <dbReference type="ARBA" id="ARBA00022723"/>
    </source>
</evidence>
<evidence type="ECO:0000256" key="9">
    <source>
        <dbReference type="ARBA" id="ARBA00023186"/>
    </source>
</evidence>
<evidence type="ECO:0000256" key="5">
    <source>
        <dbReference type="ARBA" id="ARBA00022691"/>
    </source>
</evidence>
<keyword evidence="9 10" id="KW-0143">Chaperone</keyword>
<dbReference type="InterPro" id="IPR010723">
    <property type="entry name" value="HemN_C"/>
</dbReference>
<keyword evidence="7 10" id="KW-0408">Iron</keyword>
<comment type="caution">
    <text evidence="12">The sequence shown here is derived from an EMBL/GenBank/DDBJ whole genome shotgun (WGS) entry which is preliminary data.</text>
</comment>
<dbReference type="AlphaFoldDB" id="A0A6M0JY39"/>
<sequence>MRLPDSLLRLPAPPLSLYVHMPWCIRKCPYCDFNSHALAETAPFDRYVERLIADLDADLARFGVSGPLQSIFIGGGTPSLFPGAAIHRLMDGIAARVELAGDVEVTLEANPGAAEAGRFAAYRGAGVNRLSIGIQSLSATQLEHLGRVHDPSEARAAVRMARSAGFDNLNLDLMFGLPDQSLQTAAEDLEALIALEPEHLSYYQLTLEPNTSFHARPPRMPDPDLVADMGEQGETILGTAGYGRYEVSAYSQPGRRCRHNLGYWQFGDYLGIGAGAHGKLTTTGQAEDGFRIQRMAKHRHPDAYLERSPRALLSGLRDLRDTDLVLEFALNALRLTSGCERSLFSAMTGRPWTLMEPHVAEGIRRGLLQEDEERLLPTDLGRDFLDDLVALFLPPEASRR</sequence>
<dbReference type="EMBL" id="JAAIJQ010000010">
    <property type="protein sequence ID" value="NEV61267.1"/>
    <property type="molecule type" value="Genomic_DNA"/>
</dbReference>
<keyword evidence="10" id="KW-0004">4Fe-4S</keyword>
<dbReference type="SFLD" id="SFLDF00562">
    <property type="entry name" value="HemN-like__clustered_with_heat"/>
    <property type="match status" value="1"/>
</dbReference>
<dbReference type="InterPro" id="IPR006638">
    <property type="entry name" value="Elp3/MiaA/NifB-like_rSAM"/>
</dbReference>
<evidence type="ECO:0000256" key="3">
    <source>
        <dbReference type="ARBA" id="ARBA00017228"/>
    </source>
</evidence>
<evidence type="ECO:0000259" key="11">
    <source>
        <dbReference type="PROSITE" id="PS51918"/>
    </source>
</evidence>
<dbReference type="InterPro" id="IPR007197">
    <property type="entry name" value="rSAM"/>
</dbReference>
<evidence type="ECO:0000256" key="10">
    <source>
        <dbReference type="RuleBase" id="RU364116"/>
    </source>
</evidence>
<proteinExistence type="inferred from homology"/>
<dbReference type="SFLD" id="SFLDS00029">
    <property type="entry name" value="Radical_SAM"/>
    <property type="match status" value="1"/>
</dbReference>
<dbReference type="CDD" id="cd01335">
    <property type="entry name" value="Radical_SAM"/>
    <property type="match status" value="1"/>
</dbReference>
<dbReference type="InterPro" id="IPR004559">
    <property type="entry name" value="HemW-like"/>
</dbReference>
<dbReference type="InterPro" id="IPR034505">
    <property type="entry name" value="Coproporphyrinogen-III_oxidase"/>
</dbReference>
<dbReference type="Pfam" id="PF06969">
    <property type="entry name" value="HemN_C"/>
    <property type="match status" value="1"/>
</dbReference>
<keyword evidence="5 10" id="KW-0949">S-adenosyl-L-methionine</keyword>
<comment type="function">
    <text evidence="10">Probably acts as a heme chaperone, transferring heme to an unknown acceptor. Binds one molecule of heme per monomer, possibly covalently. Binds 1 [4Fe-4S] cluster. The cluster is coordinated with 3 cysteines and an exchangeable S-adenosyl-L-methionine.</text>
</comment>
<dbReference type="Gene3D" id="3.20.20.70">
    <property type="entry name" value="Aldolase class I"/>
    <property type="match status" value="1"/>
</dbReference>
<comment type="cofactor">
    <cofactor evidence="1">
        <name>[4Fe-4S] cluster</name>
        <dbReference type="ChEBI" id="CHEBI:49883"/>
    </cofactor>
</comment>
<dbReference type="GO" id="GO:0051539">
    <property type="term" value="F:4 iron, 4 sulfur cluster binding"/>
    <property type="evidence" value="ECO:0007669"/>
    <property type="project" value="UniProtKB-UniRule"/>
</dbReference>